<keyword evidence="2" id="KW-1185">Reference proteome</keyword>
<dbReference type="InterPro" id="IPR036590">
    <property type="entry name" value="SRAP-like"/>
</dbReference>
<dbReference type="RefSeq" id="WP_281045610.1">
    <property type="nucleotide sequence ID" value="NZ_JARYGZ010000002.1"/>
</dbReference>
<name>A0ABT6N577_9SPHN</name>
<accession>A0ABT6N577</accession>
<dbReference type="SUPFAM" id="SSF143081">
    <property type="entry name" value="BB1717-like"/>
    <property type="match status" value="1"/>
</dbReference>
<dbReference type="Pfam" id="PF02586">
    <property type="entry name" value="SRAP"/>
    <property type="match status" value="1"/>
</dbReference>
<dbReference type="EMBL" id="JARYGZ010000002">
    <property type="protein sequence ID" value="MDH7640258.1"/>
    <property type="molecule type" value="Genomic_DNA"/>
</dbReference>
<dbReference type="Proteomes" id="UP001160625">
    <property type="component" value="Unassembled WGS sequence"/>
</dbReference>
<evidence type="ECO:0000313" key="1">
    <source>
        <dbReference type="EMBL" id="MDH7640258.1"/>
    </source>
</evidence>
<protein>
    <submittedName>
        <fullName evidence="1">SOS response-associated peptidase family protein</fullName>
    </submittedName>
</protein>
<evidence type="ECO:0000313" key="2">
    <source>
        <dbReference type="Proteomes" id="UP001160625"/>
    </source>
</evidence>
<sequence length="219" mass="25059">MSRLHTVRASVADIARHFDAEAPSDLIVPDETKEGLPGLVIIEREGRRFLRSMDWGFPRSTEESRARDEPPGRVGMVADLTNPMWSKLVVDPRYRCLIVLTHFANPLGVPRMKTRAWFSVRGEPILAWAGFCRTLPDFGPVYAGMTMDANTAIPPTNDRMPALLDRHEYDRWLTCSIKDVIWFQRRLPFDAERMKVDYTEDLWNSGAAPPATEWQFALL</sequence>
<organism evidence="1 2">
    <name type="scientific">Sphingomonas oryzagri</name>
    <dbReference type="NCBI Taxonomy" id="3042314"/>
    <lineage>
        <taxon>Bacteria</taxon>
        <taxon>Pseudomonadati</taxon>
        <taxon>Pseudomonadota</taxon>
        <taxon>Alphaproteobacteria</taxon>
        <taxon>Sphingomonadales</taxon>
        <taxon>Sphingomonadaceae</taxon>
        <taxon>Sphingomonas</taxon>
    </lineage>
</organism>
<dbReference type="Gene3D" id="3.90.1680.10">
    <property type="entry name" value="SOS response associated peptidase-like"/>
    <property type="match status" value="1"/>
</dbReference>
<comment type="caution">
    <text evidence="1">The sequence shown here is derived from an EMBL/GenBank/DDBJ whole genome shotgun (WGS) entry which is preliminary data.</text>
</comment>
<proteinExistence type="predicted"/>
<gene>
    <name evidence="1" type="ORF">QGN17_16090</name>
</gene>
<dbReference type="InterPro" id="IPR003738">
    <property type="entry name" value="SRAP"/>
</dbReference>
<reference evidence="1" key="1">
    <citation type="submission" date="2023-04" db="EMBL/GenBank/DDBJ databases">
        <title>Sphingomonas sp. MAHUQ-71 isolated from rice field.</title>
        <authorList>
            <person name="Huq M.A."/>
        </authorList>
    </citation>
    <scope>NUCLEOTIDE SEQUENCE</scope>
    <source>
        <strain evidence="1">MAHUQ-71</strain>
    </source>
</reference>